<dbReference type="PANTHER" id="PTHR43214:SF43">
    <property type="entry name" value="TWO-COMPONENT RESPONSE REGULATOR"/>
    <property type="match status" value="1"/>
</dbReference>
<dbReference type="RefSeq" id="WP_343980756.1">
    <property type="nucleotide sequence ID" value="NZ_BAAAJG010000012.1"/>
</dbReference>
<comment type="caution">
    <text evidence="4">The sequence shown here is derived from an EMBL/GenBank/DDBJ whole genome shotgun (WGS) entry which is preliminary data.</text>
</comment>
<reference evidence="5" key="1">
    <citation type="journal article" date="2019" name="Int. J. Syst. Evol. Microbiol.">
        <title>The Global Catalogue of Microorganisms (GCM) 10K type strain sequencing project: providing services to taxonomists for standard genome sequencing and annotation.</title>
        <authorList>
            <consortium name="The Broad Institute Genomics Platform"/>
            <consortium name="The Broad Institute Genome Sequencing Center for Infectious Disease"/>
            <person name="Wu L."/>
            <person name="Ma J."/>
        </authorList>
    </citation>
    <scope>NUCLEOTIDE SEQUENCE [LARGE SCALE GENOMIC DNA]</scope>
    <source>
        <strain evidence="5">JCM 12165</strain>
    </source>
</reference>
<dbReference type="SUPFAM" id="SSF46894">
    <property type="entry name" value="C-terminal effector domain of the bipartite response regulators"/>
    <property type="match status" value="1"/>
</dbReference>
<name>A0ABW4FQA6_9PSEU</name>
<evidence type="ECO:0000256" key="1">
    <source>
        <dbReference type="ARBA" id="ARBA00023125"/>
    </source>
</evidence>
<keyword evidence="5" id="KW-1185">Reference proteome</keyword>
<dbReference type="CDD" id="cd06170">
    <property type="entry name" value="LuxR_C_like"/>
    <property type="match status" value="1"/>
</dbReference>
<dbReference type="Pfam" id="PF00196">
    <property type="entry name" value="GerE"/>
    <property type="match status" value="1"/>
</dbReference>
<evidence type="ECO:0000256" key="2">
    <source>
        <dbReference type="SAM" id="MobiDB-lite"/>
    </source>
</evidence>
<keyword evidence="1" id="KW-0238">DNA-binding</keyword>
<proteinExistence type="predicted"/>
<dbReference type="Gene3D" id="3.40.50.2300">
    <property type="match status" value="1"/>
</dbReference>
<gene>
    <name evidence="4" type="ORF">ACFSCY_22170</name>
</gene>
<feature type="domain" description="HTH luxR-type" evidence="3">
    <location>
        <begin position="170"/>
        <end position="235"/>
    </location>
</feature>
<dbReference type="InterPro" id="IPR000792">
    <property type="entry name" value="Tscrpt_reg_LuxR_C"/>
</dbReference>
<dbReference type="EMBL" id="JBHUCP010000017">
    <property type="protein sequence ID" value="MFD1532141.1"/>
    <property type="molecule type" value="Genomic_DNA"/>
</dbReference>
<dbReference type="PROSITE" id="PS00622">
    <property type="entry name" value="HTH_LUXR_1"/>
    <property type="match status" value="1"/>
</dbReference>
<dbReference type="PANTHER" id="PTHR43214">
    <property type="entry name" value="TWO-COMPONENT RESPONSE REGULATOR"/>
    <property type="match status" value="1"/>
</dbReference>
<dbReference type="Proteomes" id="UP001597145">
    <property type="component" value="Unassembled WGS sequence"/>
</dbReference>
<dbReference type="SUPFAM" id="SSF52172">
    <property type="entry name" value="CheY-like"/>
    <property type="match status" value="1"/>
</dbReference>
<dbReference type="PROSITE" id="PS50043">
    <property type="entry name" value="HTH_LUXR_2"/>
    <property type="match status" value="1"/>
</dbReference>
<accession>A0ABW4FQA6</accession>
<organism evidence="4 5">
    <name type="scientific">Pseudonocardia aurantiaca</name>
    <dbReference type="NCBI Taxonomy" id="75290"/>
    <lineage>
        <taxon>Bacteria</taxon>
        <taxon>Bacillati</taxon>
        <taxon>Actinomycetota</taxon>
        <taxon>Actinomycetes</taxon>
        <taxon>Pseudonocardiales</taxon>
        <taxon>Pseudonocardiaceae</taxon>
        <taxon>Pseudonocardia</taxon>
    </lineage>
</organism>
<feature type="region of interest" description="Disordered" evidence="2">
    <location>
        <begin position="1"/>
        <end position="20"/>
    </location>
</feature>
<evidence type="ECO:0000259" key="3">
    <source>
        <dbReference type="PROSITE" id="PS50043"/>
    </source>
</evidence>
<protein>
    <submittedName>
        <fullName evidence="4">Response regulator transcription factor</fullName>
    </submittedName>
</protein>
<dbReference type="InterPro" id="IPR039420">
    <property type="entry name" value="WalR-like"/>
</dbReference>
<dbReference type="PRINTS" id="PR00038">
    <property type="entry name" value="HTHLUXR"/>
</dbReference>
<sequence>MITRHRGRLEQRGSAQPGRAMNEHANAAPVTAVLVTAATAAGAAPHTAVALARAGVELLGVVAAPGALGFVTAAAPAVVVVELDGCPDGLAAVASVVTAVRPTPVLTLTASADHNAVLAAVRAGATSHLVAPATPAELAVAVWRTARGEAVFSPGLADVVLEAFGSRPDGRGSARQLTDREADVLLLVVEGLTARQIASRLVLSPRTVENHVQNVLRKLRLHSRAALVRYAIEQGLA</sequence>
<evidence type="ECO:0000313" key="4">
    <source>
        <dbReference type="EMBL" id="MFD1532141.1"/>
    </source>
</evidence>
<evidence type="ECO:0000313" key="5">
    <source>
        <dbReference type="Proteomes" id="UP001597145"/>
    </source>
</evidence>
<dbReference type="InterPro" id="IPR016032">
    <property type="entry name" value="Sig_transdc_resp-reg_C-effctor"/>
</dbReference>
<dbReference type="InterPro" id="IPR011006">
    <property type="entry name" value="CheY-like_superfamily"/>
</dbReference>
<dbReference type="SMART" id="SM00421">
    <property type="entry name" value="HTH_LUXR"/>
    <property type="match status" value="1"/>
</dbReference>